<evidence type="ECO:0000256" key="5">
    <source>
        <dbReference type="ARBA" id="ARBA00023136"/>
    </source>
</evidence>
<organism evidence="8 9">
    <name type="scientific">Paracoccus versutus</name>
    <name type="common">Thiobacillus versutus</name>
    <dbReference type="NCBI Taxonomy" id="34007"/>
    <lineage>
        <taxon>Bacteria</taxon>
        <taxon>Pseudomonadati</taxon>
        <taxon>Pseudomonadota</taxon>
        <taxon>Alphaproteobacteria</taxon>
        <taxon>Rhodobacterales</taxon>
        <taxon>Paracoccaceae</taxon>
        <taxon>Paracoccus</taxon>
    </lineage>
</organism>
<comment type="similarity">
    <text evidence="2">Belongs to the TrbL/VirB6 family.</text>
</comment>
<evidence type="ECO:0000313" key="8">
    <source>
        <dbReference type="EMBL" id="REG28208.1"/>
    </source>
</evidence>
<comment type="caution">
    <text evidence="8">The sequence shown here is derived from an EMBL/GenBank/DDBJ whole genome shotgun (WGS) entry which is preliminary data.</text>
</comment>
<gene>
    <name evidence="8" type="ORF">ATH84_10656</name>
</gene>
<evidence type="ECO:0000256" key="2">
    <source>
        <dbReference type="ARBA" id="ARBA00007802"/>
    </source>
</evidence>
<evidence type="ECO:0000313" key="9">
    <source>
        <dbReference type="Proteomes" id="UP000256794"/>
    </source>
</evidence>
<protein>
    <submittedName>
        <fullName evidence="8">TrbL/VirB6 plasmid conjugal transfer protein</fullName>
    </submittedName>
</protein>
<reference evidence="8 9" key="1">
    <citation type="submission" date="2018-08" db="EMBL/GenBank/DDBJ databases">
        <title>Genomic Encyclopedia of Archaeal and Bacterial Type Strains, Phase II (KMG-II): from individual species to whole genera.</title>
        <authorList>
            <person name="Goeker M."/>
        </authorList>
    </citation>
    <scope>NUCLEOTIDE SEQUENCE [LARGE SCALE GENOMIC DNA]</scope>
    <source>
        <strain evidence="8 9">DSM 582</strain>
    </source>
</reference>
<accession>A0AAQ0HCK7</accession>
<dbReference type="GO" id="GO:0016020">
    <property type="term" value="C:membrane"/>
    <property type="evidence" value="ECO:0007669"/>
    <property type="project" value="UniProtKB-SubCell"/>
</dbReference>
<name>A0AAQ0HCK7_PARVE</name>
<evidence type="ECO:0000256" key="7">
    <source>
        <dbReference type="SAM" id="Phobius"/>
    </source>
</evidence>
<sequence length="346" mass="37636">MGIVSDIMGTIDTSIVSAGEKFFEASASGMLPVMTIACTILLILIGINMAVGYYQMSGRDAIQIATRIVMIYIFAFSWSNFSVVYQAFAHTGETLAMEFFNVASSTSTDSIYGAMDKMAVNMSDAADGVARSQGSIMRGVLGAFFYAILALLMAGYVLIVAFAKIMIAVLLGVAPLAITATIFERSKGMFEAWLESLVGYLMYPIAASAVISVIIVVAQKQFVPQENVETINQLLGFCVVVFVGIFALKAIPDAAGQMTGHFRLSTIAPEVLRLGQRGAAATAKQLPGVKQLQQYRQDRQLIAQGFKNGTADSPEQVKKDRDRELRERGAMLRQKRDDMRRLRDGN</sequence>
<evidence type="ECO:0000256" key="4">
    <source>
        <dbReference type="ARBA" id="ARBA00022989"/>
    </source>
</evidence>
<feature type="transmembrane region" description="Helical" evidence="7">
    <location>
        <begin position="136"/>
        <end position="159"/>
    </location>
</feature>
<dbReference type="GO" id="GO:0030255">
    <property type="term" value="P:protein secretion by the type IV secretion system"/>
    <property type="evidence" value="ECO:0007669"/>
    <property type="project" value="InterPro"/>
</dbReference>
<dbReference type="InterPro" id="IPR007688">
    <property type="entry name" value="Conjugal_tfr_TrbL/VirB6"/>
</dbReference>
<evidence type="ECO:0000256" key="6">
    <source>
        <dbReference type="SAM" id="MobiDB-lite"/>
    </source>
</evidence>
<feature type="transmembrane region" description="Helical" evidence="7">
    <location>
        <begin position="68"/>
        <end position="88"/>
    </location>
</feature>
<feature type="transmembrane region" description="Helical" evidence="7">
    <location>
        <begin position="230"/>
        <end position="248"/>
    </location>
</feature>
<feature type="transmembrane region" description="Helical" evidence="7">
    <location>
        <begin position="165"/>
        <end position="185"/>
    </location>
</feature>
<feature type="transmembrane region" description="Helical" evidence="7">
    <location>
        <begin position="197"/>
        <end position="218"/>
    </location>
</feature>
<evidence type="ECO:0000256" key="1">
    <source>
        <dbReference type="ARBA" id="ARBA00004141"/>
    </source>
</evidence>
<keyword evidence="3 7" id="KW-0812">Transmembrane</keyword>
<feature type="region of interest" description="Disordered" evidence="6">
    <location>
        <begin position="305"/>
        <end position="346"/>
    </location>
</feature>
<keyword evidence="5 7" id="KW-0472">Membrane</keyword>
<dbReference type="EMBL" id="QUMX01000065">
    <property type="protein sequence ID" value="REG28208.1"/>
    <property type="molecule type" value="Genomic_DNA"/>
</dbReference>
<keyword evidence="9" id="KW-1185">Reference proteome</keyword>
<feature type="compositionally biased region" description="Basic and acidic residues" evidence="6">
    <location>
        <begin position="315"/>
        <end position="346"/>
    </location>
</feature>
<evidence type="ECO:0000256" key="3">
    <source>
        <dbReference type="ARBA" id="ARBA00022692"/>
    </source>
</evidence>
<feature type="transmembrane region" description="Helical" evidence="7">
    <location>
        <begin position="33"/>
        <end position="56"/>
    </location>
</feature>
<keyword evidence="4 7" id="KW-1133">Transmembrane helix</keyword>
<comment type="subcellular location">
    <subcellularLocation>
        <location evidence="1">Membrane</location>
        <topology evidence="1">Multi-pass membrane protein</topology>
    </subcellularLocation>
</comment>
<dbReference type="Pfam" id="PF04610">
    <property type="entry name" value="TrbL"/>
    <property type="match status" value="1"/>
</dbReference>
<dbReference type="RefSeq" id="WP_166436153.1">
    <property type="nucleotide sequence ID" value="NZ_CP035285.1"/>
</dbReference>
<dbReference type="Proteomes" id="UP000256794">
    <property type="component" value="Unassembled WGS sequence"/>
</dbReference>
<proteinExistence type="inferred from homology"/>
<dbReference type="AlphaFoldDB" id="A0AAQ0HCK7"/>